<organism evidence="7 8">
    <name type="scientific">Syntrophotalea acetylenivorans</name>
    <dbReference type="NCBI Taxonomy" id="1842532"/>
    <lineage>
        <taxon>Bacteria</taxon>
        <taxon>Pseudomonadati</taxon>
        <taxon>Thermodesulfobacteriota</taxon>
        <taxon>Desulfuromonadia</taxon>
        <taxon>Desulfuromonadales</taxon>
        <taxon>Syntrophotaleaceae</taxon>
        <taxon>Syntrophotalea</taxon>
    </lineage>
</organism>
<feature type="transmembrane region" description="Helical" evidence="6">
    <location>
        <begin position="6"/>
        <end position="28"/>
    </location>
</feature>
<dbReference type="PANTHER" id="PTHR35791:SF1">
    <property type="entry name" value="UPF0754 MEMBRANE PROTEIN YHEB"/>
    <property type="match status" value="1"/>
</dbReference>
<evidence type="ECO:0000256" key="3">
    <source>
        <dbReference type="ARBA" id="ARBA00022692"/>
    </source>
</evidence>
<keyword evidence="5 6" id="KW-0472">Membrane</keyword>
<dbReference type="AlphaFoldDB" id="A0A1L3GQT2"/>
<keyword evidence="3 6" id="KW-0812">Transmembrane</keyword>
<feature type="transmembrane region" description="Helical" evidence="6">
    <location>
        <begin position="507"/>
        <end position="529"/>
    </location>
</feature>
<evidence type="ECO:0000313" key="7">
    <source>
        <dbReference type="EMBL" id="APG28287.1"/>
    </source>
</evidence>
<dbReference type="RefSeq" id="WP_072284297.1">
    <property type="nucleotide sequence ID" value="NZ_CP015519.1"/>
</dbReference>
<proteinExistence type="inferred from homology"/>
<sequence>MTLVKILPYVLPPALGAVIGYVTNYIAIRMLFRPLKPWYIFGLRVPLTPGIIPSKRLELAKSMGGVVGSHLLTSKDVGRALEKEGFRRELQQAVNDKLGSFLDRDLGPLASLVPGKFQGRFRELVEMLRWKGLKALFDYLQSSEFEESLRGYLQRKGDELLERDPASFLAGPKRMMLMGHVERKLAGVLQAEGTAKAIERIIDEQLEKLLTSKQPLKEMLPEALVEGLLGAIEREIPVLLDHFGGLLYDPEFRARLVERAKEALVKFIDGLGPMKNLVSGFIDLEKVGEKIPGFLDQAGDEISRWLREERTQQQVAELLRSRVENLLERPVSSFVEPLPFEKVAGAKRFVRDQVVSWVQSPAAAKALRGLLEKGFDAIKDRSFGEMLNTALPGGIVPRMREQLATRLLGALTSPAARDAVDRVLAEKTEQWVFHQPLGCLSARLSADVRSELQEGLFIHLAELLKKEVPQLVDTLNIKRVVEEKVNTLDVLTVERLLLDIMEDHFRYINLFGALLGALIGLVNLVVLGFA</sequence>
<dbReference type="InterPro" id="IPR007383">
    <property type="entry name" value="DUF445"/>
</dbReference>
<protein>
    <recommendedName>
        <fullName evidence="9">DUF445 domain-containing protein</fullName>
    </recommendedName>
</protein>
<keyword evidence="4 6" id="KW-1133">Transmembrane helix</keyword>
<dbReference type="PANTHER" id="PTHR35791">
    <property type="entry name" value="UPF0754 MEMBRANE PROTEIN YHEB"/>
    <property type="match status" value="1"/>
</dbReference>
<evidence type="ECO:0008006" key="9">
    <source>
        <dbReference type="Google" id="ProtNLM"/>
    </source>
</evidence>
<evidence type="ECO:0000313" key="8">
    <source>
        <dbReference type="Proteomes" id="UP000182517"/>
    </source>
</evidence>
<comment type="similarity">
    <text evidence="2">Belongs to the UPF0754 family.</text>
</comment>
<dbReference type="Pfam" id="PF04286">
    <property type="entry name" value="DUF445"/>
    <property type="match status" value="2"/>
</dbReference>
<dbReference type="STRING" id="1842532.A7E78_10770"/>
<dbReference type="OrthoDB" id="3631561at2"/>
<accession>A0A1L3GQT2</accession>
<gene>
    <name evidence="7" type="ORF">A7E78_10770</name>
</gene>
<reference evidence="7 8" key="1">
    <citation type="journal article" date="2017" name="Genome Announc.">
        <title>Complete Genome Sequences of Two Acetylene-Fermenting Pelobacter acetylenicus Strains.</title>
        <authorList>
            <person name="Sutton J.M."/>
            <person name="Baesman S.M."/>
            <person name="Fierst J.L."/>
            <person name="Poret-Peterson A.T."/>
            <person name="Oremland R.S."/>
            <person name="Dunlap D.S."/>
            <person name="Akob D.M."/>
        </authorList>
    </citation>
    <scope>NUCLEOTIDE SEQUENCE [LARGE SCALE GENOMIC DNA]</scope>
    <source>
        <strain evidence="7 8">SFB93</strain>
    </source>
</reference>
<dbReference type="EMBL" id="CP015519">
    <property type="protein sequence ID" value="APG28287.1"/>
    <property type="molecule type" value="Genomic_DNA"/>
</dbReference>
<evidence type="ECO:0000256" key="6">
    <source>
        <dbReference type="SAM" id="Phobius"/>
    </source>
</evidence>
<evidence type="ECO:0000256" key="4">
    <source>
        <dbReference type="ARBA" id="ARBA00022989"/>
    </source>
</evidence>
<dbReference type="GO" id="GO:0012505">
    <property type="term" value="C:endomembrane system"/>
    <property type="evidence" value="ECO:0007669"/>
    <property type="project" value="UniProtKB-SubCell"/>
</dbReference>
<evidence type="ECO:0000256" key="2">
    <source>
        <dbReference type="ARBA" id="ARBA00008053"/>
    </source>
</evidence>
<evidence type="ECO:0000256" key="1">
    <source>
        <dbReference type="ARBA" id="ARBA00004308"/>
    </source>
</evidence>
<evidence type="ECO:0000256" key="5">
    <source>
        <dbReference type="ARBA" id="ARBA00023136"/>
    </source>
</evidence>
<dbReference type="KEGG" id="pef:A7E78_10770"/>
<name>A0A1L3GQT2_9BACT</name>
<dbReference type="Proteomes" id="UP000182517">
    <property type="component" value="Chromosome"/>
</dbReference>
<comment type="subcellular location">
    <subcellularLocation>
        <location evidence="1">Endomembrane system</location>
    </subcellularLocation>
</comment>
<keyword evidence="8" id="KW-1185">Reference proteome</keyword>